<protein>
    <submittedName>
        <fullName evidence="1">APHP domain-containing protein</fullName>
    </submittedName>
</protein>
<accession>B8FBC9</accession>
<keyword evidence="2" id="KW-1185">Reference proteome</keyword>
<name>B8FBC9_DESAL</name>
<dbReference type="EMBL" id="CP001322">
    <property type="protein sequence ID" value="ACL04573.1"/>
    <property type="molecule type" value="Genomic_DNA"/>
</dbReference>
<dbReference type="eggNOG" id="COG1657">
    <property type="taxonomic scope" value="Bacteria"/>
</dbReference>
<organism evidence="1 2">
    <name type="scientific">Desulfatibacillum aliphaticivorans</name>
    <dbReference type="NCBI Taxonomy" id="218208"/>
    <lineage>
        <taxon>Bacteria</taxon>
        <taxon>Pseudomonadati</taxon>
        <taxon>Thermodesulfobacteriota</taxon>
        <taxon>Desulfobacteria</taxon>
        <taxon>Desulfobacterales</taxon>
        <taxon>Desulfatibacillaceae</taxon>
        <taxon>Desulfatibacillum</taxon>
    </lineage>
</organism>
<evidence type="ECO:0000313" key="2">
    <source>
        <dbReference type="Proteomes" id="UP000000739"/>
    </source>
</evidence>
<sequence length="163" mass="18241">MQKRSSPPEAIFYTAGGEPAQAAGYYSSIKNDTDGLGQDTFDRSAQYGSAGRLQGFITMGHLYNLETDPMEPDFSKLMRTMSHELLHRFAADVRFVDASGAESEALLWNYDPGAENRRHWSYLLDTDGSLLYGNDWQDNGDGTFTSLPGRKYYSPLNFRDISA</sequence>
<dbReference type="KEGG" id="dal:Dalk_2883"/>
<evidence type="ECO:0000313" key="1">
    <source>
        <dbReference type="EMBL" id="ACL04573.1"/>
    </source>
</evidence>
<dbReference type="AlphaFoldDB" id="B8FBC9"/>
<dbReference type="Proteomes" id="UP000000739">
    <property type="component" value="Chromosome"/>
</dbReference>
<gene>
    <name evidence="1" type="ordered locus">Dalk_2883</name>
</gene>
<reference evidence="1 2" key="1">
    <citation type="journal article" date="2012" name="Environ. Microbiol.">
        <title>The genome sequence of Desulfatibacillum alkenivorans AK-01: a blueprint for anaerobic alkane oxidation.</title>
        <authorList>
            <person name="Callaghan A.V."/>
            <person name="Morris B.E."/>
            <person name="Pereira I.A."/>
            <person name="McInerney M.J."/>
            <person name="Austin R.N."/>
            <person name="Groves J.T."/>
            <person name="Kukor J.J."/>
            <person name="Suflita J.M."/>
            <person name="Young L.Y."/>
            <person name="Zylstra G.J."/>
            <person name="Wawrik B."/>
        </authorList>
    </citation>
    <scope>NUCLEOTIDE SEQUENCE [LARGE SCALE GENOMIC DNA]</scope>
    <source>
        <strain evidence="1 2">AK-01</strain>
    </source>
</reference>
<proteinExistence type="predicted"/>
<dbReference type="RefSeq" id="WP_015947642.1">
    <property type="nucleotide sequence ID" value="NC_011768.1"/>
</dbReference>
<dbReference type="HOGENOM" id="CLU_1624433_0_0_7"/>